<dbReference type="Proteomes" id="UP000321393">
    <property type="component" value="Unassembled WGS sequence"/>
</dbReference>
<dbReference type="AlphaFoldDB" id="A0A5A7UG58"/>
<gene>
    <name evidence="2" type="ORF">E5676_scaffold45G00530</name>
    <name evidence="1" type="ORF">E6C27_scaffold131G002050</name>
</gene>
<sequence length="92" mass="10108">MLVGTPHNFTTCLKNNCAVNLAEHKVAYFENRSMMTKIAIKLPALGRWVMKSIETLSQGFVGTGKEVALFQQSINPLPSRVASPQGVMTLML</sequence>
<evidence type="ECO:0000313" key="2">
    <source>
        <dbReference type="EMBL" id="TYK15019.1"/>
    </source>
</evidence>
<comment type="caution">
    <text evidence="1">The sequence shown here is derived from an EMBL/GenBank/DDBJ whole genome shotgun (WGS) entry which is preliminary data.</text>
</comment>
<evidence type="ECO:0000313" key="1">
    <source>
        <dbReference type="EMBL" id="KAA0054250.1"/>
    </source>
</evidence>
<protein>
    <submittedName>
        <fullName evidence="1">Uncharacterized protein</fullName>
    </submittedName>
</protein>
<dbReference type="Proteomes" id="UP000321947">
    <property type="component" value="Unassembled WGS sequence"/>
</dbReference>
<name>A0A5A7UG58_CUCMM</name>
<reference evidence="3 4" key="1">
    <citation type="submission" date="2019-08" db="EMBL/GenBank/DDBJ databases">
        <title>Draft genome sequences of two oriental melons (Cucumis melo L. var makuwa).</title>
        <authorList>
            <person name="Kwon S.-Y."/>
        </authorList>
    </citation>
    <scope>NUCLEOTIDE SEQUENCE [LARGE SCALE GENOMIC DNA]</scope>
    <source>
        <strain evidence="4">cv. Chang Bougi</strain>
        <strain evidence="3">cv. SW 3</strain>
        <tissue evidence="1">Leaf</tissue>
    </source>
</reference>
<dbReference type="EMBL" id="SSTE01008862">
    <property type="protein sequence ID" value="KAA0054250.1"/>
    <property type="molecule type" value="Genomic_DNA"/>
</dbReference>
<evidence type="ECO:0000313" key="3">
    <source>
        <dbReference type="Proteomes" id="UP000321393"/>
    </source>
</evidence>
<organism evidence="1 3">
    <name type="scientific">Cucumis melo var. makuwa</name>
    <name type="common">Oriental melon</name>
    <dbReference type="NCBI Taxonomy" id="1194695"/>
    <lineage>
        <taxon>Eukaryota</taxon>
        <taxon>Viridiplantae</taxon>
        <taxon>Streptophyta</taxon>
        <taxon>Embryophyta</taxon>
        <taxon>Tracheophyta</taxon>
        <taxon>Spermatophyta</taxon>
        <taxon>Magnoliopsida</taxon>
        <taxon>eudicotyledons</taxon>
        <taxon>Gunneridae</taxon>
        <taxon>Pentapetalae</taxon>
        <taxon>rosids</taxon>
        <taxon>fabids</taxon>
        <taxon>Cucurbitales</taxon>
        <taxon>Cucurbitaceae</taxon>
        <taxon>Benincaseae</taxon>
        <taxon>Cucumis</taxon>
    </lineage>
</organism>
<proteinExistence type="predicted"/>
<dbReference type="EMBL" id="SSTD01008722">
    <property type="protein sequence ID" value="TYK15019.1"/>
    <property type="molecule type" value="Genomic_DNA"/>
</dbReference>
<accession>A0A5A7UG58</accession>
<evidence type="ECO:0000313" key="4">
    <source>
        <dbReference type="Proteomes" id="UP000321947"/>
    </source>
</evidence>